<dbReference type="Proteomes" id="UP000037460">
    <property type="component" value="Unassembled WGS sequence"/>
</dbReference>
<dbReference type="EMBL" id="JWZX01002529">
    <property type="protein sequence ID" value="KOO28685.1"/>
    <property type="molecule type" value="Genomic_DNA"/>
</dbReference>
<dbReference type="SUPFAM" id="SSF46565">
    <property type="entry name" value="Chaperone J-domain"/>
    <property type="match status" value="1"/>
</dbReference>
<dbReference type="PANTHER" id="PTHR44094">
    <property type="entry name" value="DNAJ HEAT SHOCK N-TERMINAL DOMAIN-CONTAINING PROTEIN"/>
    <property type="match status" value="1"/>
</dbReference>
<evidence type="ECO:0000313" key="4">
    <source>
        <dbReference type="Proteomes" id="UP000037460"/>
    </source>
</evidence>
<dbReference type="CDD" id="cd06257">
    <property type="entry name" value="DnaJ"/>
    <property type="match status" value="1"/>
</dbReference>
<dbReference type="Gene3D" id="1.10.287.110">
    <property type="entry name" value="DnaJ domain"/>
    <property type="match status" value="1"/>
</dbReference>
<feature type="domain" description="J" evidence="2">
    <location>
        <begin position="10"/>
        <end position="75"/>
    </location>
</feature>
<reference evidence="4" key="1">
    <citation type="journal article" date="2015" name="PLoS Genet.">
        <title>Genome Sequence and Transcriptome Analyses of Chrysochromulina tobin: Metabolic Tools for Enhanced Algal Fitness in the Prominent Order Prymnesiales (Haptophyceae).</title>
        <authorList>
            <person name="Hovde B.T."/>
            <person name="Deodato C.R."/>
            <person name="Hunsperger H.M."/>
            <person name="Ryken S.A."/>
            <person name="Yost W."/>
            <person name="Jha R.K."/>
            <person name="Patterson J."/>
            <person name="Monnat R.J. Jr."/>
            <person name="Barlow S.B."/>
            <person name="Starkenburg S.R."/>
            <person name="Cattolico R.A."/>
        </authorList>
    </citation>
    <scope>NUCLEOTIDE SEQUENCE</scope>
    <source>
        <strain evidence="4">CCMP291</strain>
    </source>
</reference>
<dbReference type="Pfam" id="PF00226">
    <property type="entry name" value="DnaJ"/>
    <property type="match status" value="1"/>
</dbReference>
<organism evidence="3 4">
    <name type="scientific">Chrysochromulina tobinii</name>
    <dbReference type="NCBI Taxonomy" id="1460289"/>
    <lineage>
        <taxon>Eukaryota</taxon>
        <taxon>Haptista</taxon>
        <taxon>Haptophyta</taxon>
        <taxon>Prymnesiophyceae</taxon>
        <taxon>Prymnesiales</taxon>
        <taxon>Chrysochromulinaceae</taxon>
        <taxon>Chrysochromulina</taxon>
    </lineage>
</organism>
<proteinExistence type="predicted"/>
<dbReference type="AlphaFoldDB" id="A0A0M0JQC5"/>
<feature type="compositionally biased region" description="Pro residues" evidence="1">
    <location>
        <begin position="416"/>
        <end position="431"/>
    </location>
</feature>
<name>A0A0M0JQC5_9EUKA</name>
<accession>A0A0M0JQC5</accession>
<dbReference type="PANTHER" id="PTHR44094:SF8">
    <property type="entry name" value="DNAJ HEAT SHOCK N-TERMINAL DOMAIN-CONTAINING PROTEIN-RELATED"/>
    <property type="match status" value="1"/>
</dbReference>
<evidence type="ECO:0000259" key="2">
    <source>
        <dbReference type="PROSITE" id="PS50076"/>
    </source>
</evidence>
<comment type="caution">
    <text evidence="3">The sequence shown here is derived from an EMBL/GenBank/DDBJ whole genome shotgun (WGS) entry which is preliminary data.</text>
</comment>
<dbReference type="InterPro" id="IPR036869">
    <property type="entry name" value="J_dom_sf"/>
</dbReference>
<dbReference type="InterPro" id="IPR001623">
    <property type="entry name" value="DnaJ_domain"/>
</dbReference>
<gene>
    <name evidence="3" type="ORF">Ctob_007428</name>
</gene>
<dbReference type="PROSITE" id="PS50076">
    <property type="entry name" value="DNAJ_2"/>
    <property type="match status" value="1"/>
</dbReference>
<feature type="region of interest" description="Disordered" evidence="1">
    <location>
        <begin position="408"/>
        <end position="435"/>
    </location>
</feature>
<dbReference type="InterPro" id="IPR018253">
    <property type="entry name" value="DnaJ_domain_CS"/>
</dbReference>
<evidence type="ECO:0000256" key="1">
    <source>
        <dbReference type="SAM" id="MobiDB-lite"/>
    </source>
</evidence>
<dbReference type="SMART" id="SM00271">
    <property type="entry name" value="DnaJ"/>
    <property type="match status" value="1"/>
</dbReference>
<keyword evidence="4" id="KW-1185">Reference proteome</keyword>
<sequence>MSAVSVIDTSYYDIFGLPPDATAAQIKKAYYVKARECHPDKHPGDEAKEAAFKELSEAYQTLVDSERRAVYDAFGPEGLRGDVNVDPRQVFAAVFGGPEFEPWVGVLGASVDEKLQADVKTAQERSNANHAKLLALIKAHAPQDEISATREVQKSLNAVEDLALKAVTDAAAELHRQNVQACAAHLESRIAPYVSAQLAGADVVDPAARRLALSAFEASVAEEATKLGLCSMGKPMLQALGYAYVRQTQKVRGQQAEGAAKLGGLYERMLQGAHDAARRTIWVREIWVREIWVREIWVRTPMRGAAAEAPTLATATSPTLASISASISPEEFAARAEALLLIGEQFSGERPHRTVDKALVGLNQLASQAALAKGQAGVLAGAAAAKAGSFFGGLLTKKPTVVLNTAPESARASGATPPPPEGMPVTAPPPSLDGASCEPPASLGAFFTAFISHDPQGIGSLKHAGGDAF</sequence>
<dbReference type="PRINTS" id="PR00625">
    <property type="entry name" value="JDOMAIN"/>
</dbReference>
<evidence type="ECO:0000313" key="3">
    <source>
        <dbReference type="EMBL" id="KOO28685.1"/>
    </source>
</evidence>
<protein>
    <submittedName>
        <fullName evidence="3">DNAj heat shock n-terminal domain-containing protein</fullName>
    </submittedName>
</protein>
<dbReference type="PROSITE" id="PS00636">
    <property type="entry name" value="DNAJ_1"/>
    <property type="match status" value="1"/>
</dbReference>
<dbReference type="InterPro" id="IPR052423">
    <property type="entry name" value="EMIR"/>
</dbReference>
<dbReference type="OrthoDB" id="10250354at2759"/>
<keyword evidence="3" id="KW-0346">Stress response</keyword>